<dbReference type="Gene3D" id="1.25.40.10">
    <property type="entry name" value="Tetratricopeptide repeat domain"/>
    <property type="match status" value="1"/>
</dbReference>
<dbReference type="SUPFAM" id="SSF48452">
    <property type="entry name" value="TPR-like"/>
    <property type="match status" value="1"/>
</dbReference>
<organism evidence="1">
    <name type="scientific">marine sediment metagenome</name>
    <dbReference type="NCBI Taxonomy" id="412755"/>
    <lineage>
        <taxon>unclassified sequences</taxon>
        <taxon>metagenomes</taxon>
        <taxon>ecological metagenomes</taxon>
    </lineage>
</organism>
<accession>A0A0F9GSZ9</accession>
<evidence type="ECO:0000313" key="1">
    <source>
        <dbReference type="EMBL" id="KKM01919.1"/>
    </source>
</evidence>
<comment type="caution">
    <text evidence="1">The sequence shown here is derived from an EMBL/GenBank/DDBJ whole genome shotgun (WGS) entry which is preliminary data.</text>
</comment>
<name>A0A0F9GSZ9_9ZZZZ</name>
<sequence>MIDEEFIQLSENLSKIDEILIEFKKAKPESLVYKVMGNTSKILRSMIKIRSHIDDDAFNMDLNDWIKNNVNRADQFQRLQVPYEIFYSIGMNEEAYRVTVELYELANYENNEYWKIVALNNKGVIYLLWNRYSDALECFNIVLKNNLQLPLDRIFTSHNKVICLKKKGMYR</sequence>
<gene>
    <name evidence="1" type="ORF">LCGC14_1789630</name>
</gene>
<dbReference type="AlphaFoldDB" id="A0A0F9GSZ9"/>
<protein>
    <recommendedName>
        <fullName evidence="2">Tetratricopeptide repeat protein</fullName>
    </recommendedName>
</protein>
<proteinExistence type="predicted"/>
<evidence type="ECO:0008006" key="2">
    <source>
        <dbReference type="Google" id="ProtNLM"/>
    </source>
</evidence>
<dbReference type="EMBL" id="LAZR01017066">
    <property type="protein sequence ID" value="KKM01919.1"/>
    <property type="molecule type" value="Genomic_DNA"/>
</dbReference>
<reference evidence="1" key="1">
    <citation type="journal article" date="2015" name="Nature">
        <title>Complex archaea that bridge the gap between prokaryotes and eukaryotes.</title>
        <authorList>
            <person name="Spang A."/>
            <person name="Saw J.H."/>
            <person name="Jorgensen S.L."/>
            <person name="Zaremba-Niedzwiedzka K."/>
            <person name="Martijn J."/>
            <person name="Lind A.E."/>
            <person name="van Eijk R."/>
            <person name="Schleper C."/>
            <person name="Guy L."/>
            <person name="Ettema T.J."/>
        </authorList>
    </citation>
    <scope>NUCLEOTIDE SEQUENCE</scope>
</reference>
<dbReference type="InterPro" id="IPR011990">
    <property type="entry name" value="TPR-like_helical_dom_sf"/>
</dbReference>